<protein>
    <submittedName>
        <fullName evidence="4">Amidohydrolase family protein</fullName>
    </submittedName>
</protein>
<evidence type="ECO:0000256" key="1">
    <source>
        <dbReference type="ARBA" id="ARBA00001947"/>
    </source>
</evidence>
<comment type="caution">
    <text evidence="4">The sequence shown here is derived from an EMBL/GenBank/DDBJ whole genome shotgun (WGS) entry which is preliminary data.</text>
</comment>
<proteinExistence type="predicted"/>
<dbReference type="AlphaFoldDB" id="A0A6I3SNR4"/>
<sequence>MVGGDGIKNRCHRTDDREKEAQPKMRRRDFLQMAATFVGAAMGGSYFAKEYLVPLMENDLPVPALPTGLVPQPVMFPAKTQDVSWNLLIHNGKIVDGLGVPAYEGAIAIKGDRIEAVVKAEAETRLEKGLYINGNQRYRLPEQCQIIDAAGGCITPGFVDIHTHNEDYLKANPIAGVRLFQGITSQIGGNCGDSVDNIKDFRNQLGSLGVNYGQLVGYLNLRRQVLGGDVDRKASPKEIDQMRNLLLRGLGEGATGMSVALEYTPQYSMTKEELKQYAQALKSKKALLAVHLRSESQYLLEAVDEILEVARATGVSVQISHVKALLSENWSKFPKILDKIRQAAESGLDVWGDMYVYDYPSWDFGSTQVFISEDNIALGLAHPRIFIASDAGLYENGGAGHPRAYGNYPRVISRYVRQNGVLTLEKAIAKMTSMPATRLGLRDRGRLTAGAKADVIVFDYERFRDLARKEHPDLLPEGMKHVFVNGVQVIDGGKLTGKRPGEWLKGEGIEHALL</sequence>
<feature type="compositionally biased region" description="Basic and acidic residues" evidence="2">
    <location>
        <begin position="12"/>
        <end position="23"/>
    </location>
</feature>
<dbReference type="InterPro" id="IPR050378">
    <property type="entry name" value="Metallo-dep_Hydrolases_sf"/>
</dbReference>
<keyword evidence="5" id="KW-1185">Reference proteome</keyword>
<comment type="cofactor">
    <cofactor evidence="1">
        <name>Zn(2+)</name>
        <dbReference type="ChEBI" id="CHEBI:29105"/>
    </cofactor>
</comment>
<dbReference type="Proteomes" id="UP000430670">
    <property type="component" value="Unassembled WGS sequence"/>
</dbReference>
<accession>A0A6I3SNR4</accession>
<keyword evidence="4" id="KW-0378">Hydrolase</keyword>
<dbReference type="InterPro" id="IPR011059">
    <property type="entry name" value="Metal-dep_hydrolase_composite"/>
</dbReference>
<dbReference type="PANTHER" id="PTHR11647:SF1">
    <property type="entry name" value="COLLAPSIN RESPONSE MEDIATOR PROTEIN"/>
    <property type="match status" value="1"/>
</dbReference>
<evidence type="ECO:0000313" key="4">
    <source>
        <dbReference type="EMBL" id="MTV50345.1"/>
    </source>
</evidence>
<evidence type="ECO:0000313" key="5">
    <source>
        <dbReference type="Proteomes" id="UP000430670"/>
    </source>
</evidence>
<dbReference type="PANTHER" id="PTHR11647">
    <property type="entry name" value="HYDRANTOINASE/DIHYDROPYRIMIDINASE FAMILY MEMBER"/>
    <property type="match status" value="1"/>
</dbReference>
<dbReference type="SUPFAM" id="SSF51556">
    <property type="entry name" value="Metallo-dependent hydrolases"/>
    <property type="match status" value="1"/>
</dbReference>
<gene>
    <name evidence="4" type="ORF">GJ688_15350</name>
</gene>
<dbReference type="SUPFAM" id="SSF51338">
    <property type="entry name" value="Composite domain of metallo-dependent hydrolases"/>
    <property type="match status" value="1"/>
</dbReference>
<dbReference type="GO" id="GO:0016810">
    <property type="term" value="F:hydrolase activity, acting on carbon-nitrogen (but not peptide) bonds"/>
    <property type="evidence" value="ECO:0007669"/>
    <property type="project" value="InterPro"/>
</dbReference>
<dbReference type="EMBL" id="WNKU01000023">
    <property type="protein sequence ID" value="MTV50345.1"/>
    <property type="molecule type" value="Genomic_DNA"/>
</dbReference>
<evidence type="ECO:0000259" key="3">
    <source>
        <dbReference type="Pfam" id="PF01979"/>
    </source>
</evidence>
<organism evidence="4 5">
    <name type="scientific">Heliobacterium mobile</name>
    <name type="common">Heliobacillus mobilis</name>
    <dbReference type="NCBI Taxonomy" id="28064"/>
    <lineage>
        <taxon>Bacteria</taxon>
        <taxon>Bacillati</taxon>
        <taxon>Bacillota</taxon>
        <taxon>Clostridia</taxon>
        <taxon>Eubacteriales</taxon>
        <taxon>Heliobacteriaceae</taxon>
        <taxon>Heliobacterium</taxon>
    </lineage>
</organism>
<dbReference type="Pfam" id="PF01979">
    <property type="entry name" value="Amidohydro_1"/>
    <property type="match status" value="1"/>
</dbReference>
<dbReference type="InterPro" id="IPR006680">
    <property type="entry name" value="Amidohydro-rel"/>
</dbReference>
<evidence type="ECO:0000256" key="2">
    <source>
        <dbReference type="SAM" id="MobiDB-lite"/>
    </source>
</evidence>
<dbReference type="InterPro" id="IPR032466">
    <property type="entry name" value="Metal_Hydrolase"/>
</dbReference>
<dbReference type="Gene3D" id="3.20.20.140">
    <property type="entry name" value="Metal-dependent hydrolases"/>
    <property type="match status" value="1"/>
</dbReference>
<dbReference type="OrthoDB" id="9775607at2"/>
<feature type="domain" description="Amidohydrolase-related" evidence="3">
    <location>
        <begin position="154"/>
        <end position="488"/>
    </location>
</feature>
<feature type="region of interest" description="Disordered" evidence="2">
    <location>
        <begin position="1"/>
        <end position="24"/>
    </location>
</feature>
<reference evidence="4 5" key="1">
    <citation type="submission" date="2019-11" db="EMBL/GenBank/DDBJ databases">
        <title>Whole-genome sequence of a the green, strictly anaerobic photosynthetic bacterium Heliobacillus mobilis DSM 6151.</title>
        <authorList>
            <person name="Kyndt J.A."/>
            <person name="Meyer T.E."/>
        </authorList>
    </citation>
    <scope>NUCLEOTIDE SEQUENCE [LARGE SCALE GENOMIC DNA]</scope>
    <source>
        <strain evidence="4 5">DSM 6151</strain>
    </source>
</reference>
<name>A0A6I3SNR4_HELMO</name>